<feature type="domain" description="Methyltransferase small" evidence="3">
    <location>
        <begin position="28"/>
        <end position="192"/>
    </location>
</feature>
<dbReference type="SUPFAM" id="SSF53335">
    <property type="entry name" value="S-adenosyl-L-methionine-dependent methyltransferases"/>
    <property type="match status" value="1"/>
</dbReference>
<dbReference type="EMBL" id="FO681347">
    <property type="protein sequence ID" value="CCV64851.1"/>
    <property type="molecule type" value="Genomic_DNA"/>
</dbReference>
<keyword evidence="1 4" id="KW-0489">Methyltransferase</keyword>
<dbReference type="PANTHER" id="PTHR47816">
    <property type="entry name" value="RIBOSOMAL RNA SMALL SUBUNIT METHYLTRANSFERASE C"/>
    <property type="match status" value="1"/>
</dbReference>
<dbReference type="OrthoDB" id="9764961at2"/>
<reference evidence="4 5" key="1">
    <citation type="journal article" date="2013" name="J. Mol. Microbiol. Biotechnol.">
        <title>Analysis of the Complete Genomes of Acholeplasma brassicae , A. palmae and A. laidlawii and Their Comparison to the Obligate Parasites from ' Candidatus Phytoplasma'.</title>
        <authorList>
            <person name="Kube M."/>
            <person name="Siewert C."/>
            <person name="Migdoll A.M."/>
            <person name="Duduk B."/>
            <person name="Holz S."/>
            <person name="Rabus R."/>
            <person name="Seemuller E."/>
            <person name="Mitrovic J."/>
            <person name="Muller I."/>
            <person name="Buttner C."/>
            <person name="Reinhardt R."/>
        </authorList>
    </citation>
    <scope>NUCLEOTIDE SEQUENCE [LARGE SCALE GENOMIC DNA]</scope>
    <source>
        <strain evidence="4 5">J233</strain>
    </source>
</reference>
<dbReference type="GO" id="GO:0008757">
    <property type="term" value="F:S-adenosylmethionine-dependent methyltransferase activity"/>
    <property type="evidence" value="ECO:0007669"/>
    <property type="project" value="InterPro"/>
</dbReference>
<keyword evidence="5" id="KW-1185">Reference proteome</keyword>
<dbReference type="KEGG" id="apal:BN85412740"/>
<gene>
    <name evidence="4" type="primary">rsmC</name>
    <name evidence="4" type="ORF">BN85412740</name>
</gene>
<dbReference type="PANTHER" id="PTHR47816:SF4">
    <property type="entry name" value="RIBOSOMAL RNA SMALL SUBUNIT METHYLTRANSFERASE C"/>
    <property type="match status" value="1"/>
</dbReference>
<dbReference type="EC" id="2.1.1.52" evidence="4"/>
<keyword evidence="2 4" id="KW-0808">Transferase</keyword>
<dbReference type="InterPro" id="IPR007848">
    <property type="entry name" value="Small_mtfrase_dom"/>
</dbReference>
<organism evidence="4 5">
    <name type="scientific">Alteracholeplasma palmae (strain ATCC 49389 / J233)</name>
    <name type="common">Acholeplasma palmae</name>
    <dbReference type="NCBI Taxonomy" id="1318466"/>
    <lineage>
        <taxon>Bacteria</taxon>
        <taxon>Bacillati</taxon>
        <taxon>Mycoplasmatota</taxon>
        <taxon>Mollicutes</taxon>
        <taxon>Acholeplasmatales</taxon>
        <taxon>Acholeplasmataceae</taxon>
        <taxon>Acholeplasma</taxon>
    </lineage>
</organism>
<evidence type="ECO:0000256" key="1">
    <source>
        <dbReference type="ARBA" id="ARBA00022603"/>
    </source>
</evidence>
<name>U4KS95_ALTPJ</name>
<evidence type="ECO:0000313" key="4">
    <source>
        <dbReference type="EMBL" id="CCV64851.1"/>
    </source>
</evidence>
<dbReference type="Proteomes" id="UP000032740">
    <property type="component" value="Chromosome"/>
</dbReference>
<dbReference type="GO" id="GO:0032259">
    <property type="term" value="P:methylation"/>
    <property type="evidence" value="ECO:0007669"/>
    <property type="project" value="UniProtKB-KW"/>
</dbReference>
<evidence type="ECO:0000259" key="3">
    <source>
        <dbReference type="Pfam" id="PF05175"/>
    </source>
</evidence>
<evidence type="ECO:0000256" key="2">
    <source>
        <dbReference type="ARBA" id="ARBA00022679"/>
    </source>
</evidence>
<dbReference type="AlphaFoldDB" id="U4KS95"/>
<dbReference type="CDD" id="cd02440">
    <property type="entry name" value="AdoMet_MTases"/>
    <property type="match status" value="1"/>
</dbReference>
<sequence>MSHYFINDPSLKSDVKQYEINVNDVPLVFKTDSGVFSKEYLDFGTRVLLETITIKPHVKKVLDMGCGYGPIGTYIGKINNELDITMADINTKALELTKQNLKANNIKATVIESDLFSNIKEEYDLIITNPPIRTGKDNIFKLYEEAYKKLRPNGELWLVIQKKQGAPSTIKKLETLFNNCTIAEKKKGYYIIYSIK</sequence>
<dbReference type="RefSeq" id="WP_030003734.1">
    <property type="nucleotide sequence ID" value="NC_022538.1"/>
</dbReference>
<dbReference type="Gene3D" id="3.40.50.150">
    <property type="entry name" value="Vaccinia Virus protein VP39"/>
    <property type="match status" value="1"/>
</dbReference>
<dbReference type="InterPro" id="IPR029063">
    <property type="entry name" value="SAM-dependent_MTases_sf"/>
</dbReference>
<proteinExistence type="predicted"/>
<evidence type="ECO:0000313" key="5">
    <source>
        <dbReference type="Proteomes" id="UP000032740"/>
    </source>
</evidence>
<dbReference type="HOGENOM" id="CLU_018398_7_2_14"/>
<accession>U4KS95</accession>
<dbReference type="InterPro" id="IPR046977">
    <property type="entry name" value="RsmC/RlmG"/>
</dbReference>
<protein>
    <submittedName>
        <fullName evidence="4">16S rRNA m(2)G 1207 methyltransferase</fullName>
        <ecNumber evidence="4">2.1.1.52</ecNumber>
    </submittedName>
</protein>
<dbReference type="Pfam" id="PF05175">
    <property type="entry name" value="MTS"/>
    <property type="match status" value="1"/>
</dbReference>
<dbReference type="STRING" id="1318466.BN85412740"/>